<evidence type="ECO:0000256" key="15">
    <source>
        <dbReference type="ARBA" id="ARBA00022840"/>
    </source>
</evidence>
<evidence type="ECO:0000256" key="12">
    <source>
        <dbReference type="ARBA" id="ARBA00022737"/>
    </source>
</evidence>
<dbReference type="InterPro" id="IPR013210">
    <property type="entry name" value="LRR_N_plant-typ"/>
</dbReference>
<evidence type="ECO:0000256" key="22">
    <source>
        <dbReference type="PROSITE-ProRule" id="PRU10141"/>
    </source>
</evidence>
<dbReference type="InterPro" id="IPR000719">
    <property type="entry name" value="Prot_kinase_dom"/>
</dbReference>
<sequence>MELPASAYSVTLLISVLHVHVLVFFCASILCLQTADCLSMLGNGTDRLALLEFKAKIGNDPYGILSSWNDSVNFCKWQGVSCARKHQRVTSLNLQGLSLSGAISPSVGNLTFLRFLNLGANEFRGEIPQEIGRLFRLRHINLTDNALKGEIPINISYCSELKILLLSSNILVGKIPPELGSLKKLVSLALFKNNLMGEIPHSLGNLSSLQALSLAYNKLKGNIPNELGRLTSLMVLSVSSNDLTGTVPSSIYNISSMTKLSFSLNQIKGSVPANIGLTLPNLQEFAYGLNQFHGTIPLSLANASQLEIIDIASNFFSGEIPRNFGDLSSLQFLNLAQNFLGNNTSQDLNFVTSLSNCSNLQELYFDHNNLVGVLPNSIINVSSLISLFLGNNQISGRIPAEIGNLANLNALGMEENLFSGSLPISLGKNQRMQMLYLNNNKLSGEIPASLGNISQLYHLVLAMNKLEGNIPASIGHCTNLHLLDLAENKLTGTMPKQIIGLSSLSLVLNLSQNSLIGPIPQEVGKLKNIGEIDISGNKLYGEIPKAIGDCSSLEILNMQANFLQAPIPLSIASLRGLQSLDLSRNKLTGKLPKELEKLLFLQYLNLSFNNLSGEVPRTGIFNNLSAISLVGNNNLCGGTPQLKLPVCPGKQKKHRSPIVIILATTLSSVAFLVAVTFSSLFYCRKSRKSPTSTPPIVDRLPRISYKELLQATGGFSSENLIGQGSFGLVYRGSLDQQGYRLVAVKVLNLQQRQASKSFIAECKILRNLRHRNLVKVLTYCSSIDFKGNDFKALVFDFMANGSLEMWLHPRENNGNAQSRSSRSLNLLQRLQIAIDVASALHHLHDNCEVPIIHCDLKPSNILLDDDMTAHVGDFGLARLRSETENSSSRGQTSSIGMKGTIGYMAPGKKYGVGNAATTSGDTYSFGIILLEMFTGKRPTDEVFTNGLSLHSFVKSKLPGRVNQVLDPILFTAGDMGTATNNTYENAGDEIQESIENLRVEGGNVEKCIVSVLKIGVSCAAELPEDRMKMRDATRKLNVIKDGFLRARNPRDQRRGN</sequence>
<keyword evidence="9" id="KW-0808">Transferase</keyword>
<dbReference type="SMART" id="SM00369">
    <property type="entry name" value="LRR_TYP"/>
    <property type="match status" value="5"/>
</dbReference>
<dbReference type="InterPro" id="IPR008271">
    <property type="entry name" value="Ser/Thr_kinase_AS"/>
</dbReference>
<dbReference type="FunFam" id="3.80.10.10:FF:001158">
    <property type="entry name" value="Leucine-rich repeat protein kinase family protein"/>
    <property type="match status" value="1"/>
</dbReference>
<evidence type="ECO:0000256" key="17">
    <source>
        <dbReference type="ARBA" id="ARBA00023136"/>
    </source>
</evidence>
<evidence type="ECO:0000256" key="21">
    <source>
        <dbReference type="ARBA" id="ARBA00048679"/>
    </source>
</evidence>
<dbReference type="GO" id="GO:0004674">
    <property type="term" value="F:protein serine/threonine kinase activity"/>
    <property type="evidence" value="ECO:0007669"/>
    <property type="project" value="UniProtKB-KW"/>
</dbReference>
<feature type="transmembrane region" description="Helical" evidence="23">
    <location>
        <begin position="658"/>
        <end position="682"/>
    </location>
</feature>
<feature type="transmembrane region" description="Helical" evidence="23">
    <location>
        <begin position="6"/>
        <end position="32"/>
    </location>
</feature>
<dbReference type="GO" id="GO:0005886">
    <property type="term" value="C:plasma membrane"/>
    <property type="evidence" value="ECO:0007669"/>
    <property type="project" value="UniProtKB-SubCell"/>
</dbReference>
<keyword evidence="11" id="KW-0732">Signal</keyword>
<dbReference type="Gene3D" id="3.30.200.20">
    <property type="entry name" value="Phosphorylase Kinase, domain 1"/>
    <property type="match status" value="1"/>
</dbReference>
<dbReference type="InterPro" id="IPR003591">
    <property type="entry name" value="Leu-rich_rpt_typical-subtyp"/>
</dbReference>
<keyword evidence="14" id="KW-0418">Kinase</keyword>
<evidence type="ECO:0000256" key="2">
    <source>
        <dbReference type="ARBA" id="ARBA00008684"/>
    </source>
</evidence>
<dbReference type="InterPro" id="IPR051809">
    <property type="entry name" value="Plant_receptor-like_S/T_kinase"/>
</dbReference>
<dbReference type="InterPro" id="IPR055414">
    <property type="entry name" value="LRR_R13L4/SHOC2-like"/>
</dbReference>
<dbReference type="FunFam" id="3.80.10.10:FF:000275">
    <property type="entry name" value="Leucine-rich repeat receptor-like protein kinase"/>
    <property type="match status" value="1"/>
</dbReference>
<evidence type="ECO:0000313" key="25">
    <source>
        <dbReference type="EMBL" id="KDP44808.1"/>
    </source>
</evidence>
<dbReference type="InterPro" id="IPR001245">
    <property type="entry name" value="Ser-Thr/Tyr_kinase_cat_dom"/>
</dbReference>
<comment type="catalytic activity">
    <reaction evidence="20">
        <text>L-threonyl-[protein] + ATP = O-phospho-L-threonyl-[protein] + ADP + H(+)</text>
        <dbReference type="Rhea" id="RHEA:46608"/>
        <dbReference type="Rhea" id="RHEA-COMP:11060"/>
        <dbReference type="Rhea" id="RHEA-COMP:11605"/>
        <dbReference type="ChEBI" id="CHEBI:15378"/>
        <dbReference type="ChEBI" id="CHEBI:30013"/>
        <dbReference type="ChEBI" id="CHEBI:30616"/>
        <dbReference type="ChEBI" id="CHEBI:61977"/>
        <dbReference type="ChEBI" id="CHEBI:456216"/>
        <dbReference type="EC" id="2.7.11.1"/>
    </reaction>
</comment>
<keyword evidence="7" id="KW-0597">Phosphoprotein</keyword>
<accession>A0A067LC70</accession>
<protein>
    <recommendedName>
        <fullName evidence="4">non-specific serine/threonine protein kinase</fullName>
        <ecNumber evidence="4">2.7.11.1</ecNumber>
    </recommendedName>
</protein>
<evidence type="ECO:0000256" key="5">
    <source>
        <dbReference type="ARBA" id="ARBA00022475"/>
    </source>
</evidence>
<dbReference type="Pfam" id="PF23598">
    <property type="entry name" value="LRR_14"/>
    <property type="match status" value="1"/>
</dbReference>
<dbReference type="PANTHER" id="PTHR27008:SF587">
    <property type="entry name" value="PROTEIN KINASE DOMAIN-CONTAINING PROTEIN"/>
    <property type="match status" value="1"/>
</dbReference>
<dbReference type="FunFam" id="3.30.200.20:FF:000432">
    <property type="entry name" value="LRR receptor-like serine/threonine-protein kinase EFR"/>
    <property type="match status" value="1"/>
</dbReference>
<dbReference type="SUPFAM" id="SSF52047">
    <property type="entry name" value="RNI-like"/>
    <property type="match status" value="1"/>
</dbReference>
<dbReference type="SUPFAM" id="SSF56112">
    <property type="entry name" value="Protein kinase-like (PK-like)"/>
    <property type="match status" value="1"/>
</dbReference>
<evidence type="ECO:0000256" key="23">
    <source>
        <dbReference type="SAM" id="Phobius"/>
    </source>
</evidence>
<dbReference type="PANTHER" id="PTHR27008">
    <property type="entry name" value="OS04G0122200 PROTEIN"/>
    <property type="match status" value="1"/>
</dbReference>
<keyword evidence="17 23" id="KW-0472">Membrane</keyword>
<evidence type="ECO:0000256" key="13">
    <source>
        <dbReference type="ARBA" id="ARBA00022741"/>
    </source>
</evidence>
<keyword evidence="10 23" id="KW-0812">Transmembrane</keyword>
<dbReference type="Gene3D" id="3.80.10.10">
    <property type="entry name" value="Ribonuclease Inhibitor"/>
    <property type="match status" value="4"/>
</dbReference>
<dbReference type="EMBL" id="KK914240">
    <property type="protein sequence ID" value="KDP44808.1"/>
    <property type="molecule type" value="Genomic_DNA"/>
</dbReference>
<keyword evidence="5" id="KW-1003">Cell membrane</keyword>
<keyword evidence="8" id="KW-0433">Leucine-rich repeat</keyword>
<organism evidence="25 26">
    <name type="scientific">Jatropha curcas</name>
    <name type="common">Barbados nut</name>
    <dbReference type="NCBI Taxonomy" id="180498"/>
    <lineage>
        <taxon>Eukaryota</taxon>
        <taxon>Viridiplantae</taxon>
        <taxon>Streptophyta</taxon>
        <taxon>Embryophyta</taxon>
        <taxon>Tracheophyta</taxon>
        <taxon>Spermatophyta</taxon>
        <taxon>Magnoliopsida</taxon>
        <taxon>eudicotyledons</taxon>
        <taxon>Gunneridae</taxon>
        <taxon>Pentapetalae</taxon>
        <taxon>rosids</taxon>
        <taxon>fabids</taxon>
        <taxon>Malpighiales</taxon>
        <taxon>Euphorbiaceae</taxon>
        <taxon>Crotonoideae</taxon>
        <taxon>Jatropheae</taxon>
        <taxon>Jatropha</taxon>
    </lineage>
</organism>
<evidence type="ECO:0000313" key="26">
    <source>
        <dbReference type="Proteomes" id="UP000027138"/>
    </source>
</evidence>
<evidence type="ECO:0000256" key="9">
    <source>
        <dbReference type="ARBA" id="ARBA00022679"/>
    </source>
</evidence>
<dbReference type="PROSITE" id="PS00107">
    <property type="entry name" value="PROTEIN_KINASE_ATP"/>
    <property type="match status" value="1"/>
</dbReference>
<comment type="similarity">
    <text evidence="2">Belongs to the protein kinase superfamily. Ser/Thr protein kinase family.</text>
</comment>
<evidence type="ECO:0000256" key="10">
    <source>
        <dbReference type="ARBA" id="ARBA00022692"/>
    </source>
</evidence>
<evidence type="ECO:0000256" key="3">
    <source>
        <dbReference type="ARBA" id="ARBA00009592"/>
    </source>
</evidence>
<keyword evidence="12" id="KW-0677">Repeat</keyword>
<evidence type="ECO:0000256" key="4">
    <source>
        <dbReference type="ARBA" id="ARBA00012513"/>
    </source>
</evidence>
<keyword evidence="13 22" id="KW-0547">Nucleotide-binding</keyword>
<dbReference type="InterPro" id="IPR017441">
    <property type="entry name" value="Protein_kinase_ATP_BS"/>
</dbReference>
<dbReference type="AlphaFoldDB" id="A0A067LC70"/>
<evidence type="ECO:0000256" key="8">
    <source>
        <dbReference type="ARBA" id="ARBA00022614"/>
    </source>
</evidence>
<dbReference type="Proteomes" id="UP000027138">
    <property type="component" value="Unassembled WGS sequence"/>
</dbReference>
<comment type="subcellular location">
    <subcellularLocation>
        <location evidence="1">Cell membrane</location>
        <topology evidence="1">Single-pass type I membrane protein</topology>
    </subcellularLocation>
</comment>
<evidence type="ECO:0000256" key="11">
    <source>
        <dbReference type="ARBA" id="ARBA00022729"/>
    </source>
</evidence>
<evidence type="ECO:0000256" key="16">
    <source>
        <dbReference type="ARBA" id="ARBA00022989"/>
    </source>
</evidence>
<evidence type="ECO:0000259" key="24">
    <source>
        <dbReference type="PROSITE" id="PS50011"/>
    </source>
</evidence>
<keyword evidence="19" id="KW-0325">Glycoprotein</keyword>
<evidence type="ECO:0000256" key="20">
    <source>
        <dbReference type="ARBA" id="ARBA00047899"/>
    </source>
</evidence>
<proteinExistence type="inferred from homology"/>
<dbReference type="GO" id="GO:0005524">
    <property type="term" value="F:ATP binding"/>
    <property type="evidence" value="ECO:0007669"/>
    <property type="project" value="UniProtKB-UniRule"/>
</dbReference>
<dbReference type="Pfam" id="PF00560">
    <property type="entry name" value="LRR_1"/>
    <property type="match status" value="5"/>
</dbReference>
<dbReference type="Gene3D" id="1.10.510.10">
    <property type="entry name" value="Transferase(Phosphotransferase) domain 1"/>
    <property type="match status" value="1"/>
</dbReference>
<comment type="catalytic activity">
    <reaction evidence="21">
        <text>L-seryl-[protein] + ATP = O-phospho-L-seryl-[protein] + ADP + H(+)</text>
        <dbReference type="Rhea" id="RHEA:17989"/>
        <dbReference type="Rhea" id="RHEA-COMP:9863"/>
        <dbReference type="Rhea" id="RHEA-COMP:11604"/>
        <dbReference type="ChEBI" id="CHEBI:15378"/>
        <dbReference type="ChEBI" id="CHEBI:29999"/>
        <dbReference type="ChEBI" id="CHEBI:30616"/>
        <dbReference type="ChEBI" id="CHEBI:83421"/>
        <dbReference type="ChEBI" id="CHEBI:456216"/>
        <dbReference type="EC" id="2.7.11.1"/>
    </reaction>
</comment>
<dbReference type="SMART" id="SM00365">
    <property type="entry name" value="LRR_SD22"/>
    <property type="match status" value="5"/>
</dbReference>
<keyword evidence="18" id="KW-0675">Receptor</keyword>
<dbReference type="FunFam" id="1.10.510.10:FF:000358">
    <property type="entry name" value="Putative leucine-rich repeat receptor-like serine/threonine-protein kinase"/>
    <property type="match status" value="1"/>
</dbReference>
<feature type="domain" description="Protein kinase" evidence="24">
    <location>
        <begin position="715"/>
        <end position="1044"/>
    </location>
</feature>
<keyword evidence="6" id="KW-0723">Serine/threonine-protein kinase</keyword>
<dbReference type="InterPro" id="IPR001611">
    <property type="entry name" value="Leu-rich_rpt"/>
</dbReference>
<keyword evidence="15 22" id="KW-0067">ATP-binding</keyword>
<dbReference type="OrthoDB" id="841111at2759"/>
<reference evidence="25 26" key="1">
    <citation type="journal article" date="2014" name="PLoS ONE">
        <title>Global Analysis of Gene Expression Profiles in Physic Nut (Jatropha curcas L.) Seedlings Exposed to Salt Stress.</title>
        <authorList>
            <person name="Zhang L."/>
            <person name="Zhang C."/>
            <person name="Wu P."/>
            <person name="Chen Y."/>
            <person name="Li M."/>
            <person name="Jiang H."/>
            <person name="Wu G."/>
        </authorList>
    </citation>
    <scope>NUCLEOTIDE SEQUENCE [LARGE SCALE GENOMIC DNA]</scope>
    <source>
        <strain evidence="26">cv. GZQX0401</strain>
        <tissue evidence="25">Young leaves</tissue>
    </source>
</reference>
<feature type="binding site" evidence="22">
    <location>
        <position position="745"/>
    </location>
    <ligand>
        <name>ATP</name>
        <dbReference type="ChEBI" id="CHEBI:30616"/>
    </ligand>
</feature>
<dbReference type="FunFam" id="3.80.10.10:FF:000288">
    <property type="entry name" value="LRR receptor-like serine/threonine-protein kinase EFR"/>
    <property type="match status" value="1"/>
</dbReference>
<dbReference type="InterPro" id="IPR032675">
    <property type="entry name" value="LRR_dom_sf"/>
</dbReference>
<dbReference type="PROSITE" id="PS00108">
    <property type="entry name" value="PROTEIN_KINASE_ST"/>
    <property type="match status" value="1"/>
</dbReference>
<dbReference type="Pfam" id="PF08263">
    <property type="entry name" value="LRRNT_2"/>
    <property type="match status" value="1"/>
</dbReference>
<dbReference type="InterPro" id="IPR011009">
    <property type="entry name" value="Kinase-like_dom_sf"/>
</dbReference>
<evidence type="ECO:0000256" key="7">
    <source>
        <dbReference type="ARBA" id="ARBA00022553"/>
    </source>
</evidence>
<keyword evidence="26" id="KW-1185">Reference proteome</keyword>
<dbReference type="SUPFAM" id="SSF52058">
    <property type="entry name" value="L domain-like"/>
    <property type="match status" value="1"/>
</dbReference>
<evidence type="ECO:0000256" key="1">
    <source>
        <dbReference type="ARBA" id="ARBA00004251"/>
    </source>
</evidence>
<dbReference type="EC" id="2.7.11.1" evidence="4"/>
<name>A0A067LC70_JATCU</name>
<keyword evidence="16 23" id="KW-1133">Transmembrane helix</keyword>
<dbReference type="PROSITE" id="PS50011">
    <property type="entry name" value="PROTEIN_KINASE_DOM"/>
    <property type="match status" value="1"/>
</dbReference>
<dbReference type="SMART" id="SM00220">
    <property type="entry name" value="S_TKc"/>
    <property type="match status" value="1"/>
</dbReference>
<comment type="similarity">
    <text evidence="3">Belongs to the RLP family.</text>
</comment>
<dbReference type="Pfam" id="PF07714">
    <property type="entry name" value="PK_Tyr_Ser-Thr"/>
    <property type="match status" value="1"/>
</dbReference>
<evidence type="ECO:0000256" key="6">
    <source>
        <dbReference type="ARBA" id="ARBA00022527"/>
    </source>
</evidence>
<evidence type="ECO:0000256" key="19">
    <source>
        <dbReference type="ARBA" id="ARBA00023180"/>
    </source>
</evidence>
<gene>
    <name evidence="25" type="ORF">JCGZ_01308</name>
</gene>
<evidence type="ECO:0000256" key="14">
    <source>
        <dbReference type="ARBA" id="ARBA00022777"/>
    </source>
</evidence>
<evidence type="ECO:0000256" key="18">
    <source>
        <dbReference type="ARBA" id="ARBA00023170"/>
    </source>
</evidence>